<evidence type="ECO:0000313" key="3">
    <source>
        <dbReference type="EMBL" id="MBB4098941.1"/>
    </source>
</evidence>
<dbReference type="AlphaFoldDB" id="A0A7W6JUW3"/>
<dbReference type="Proteomes" id="UP000557392">
    <property type="component" value="Unassembled WGS sequence"/>
</dbReference>
<feature type="chain" id="PRO_5030702307" evidence="2">
    <location>
        <begin position="24"/>
        <end position="226"/>
    </location>
</feature>
<gene>
    <name evidence="3" type="ORF">GGR46_002505</name>
</gene>
<sequence length="226" mass="24173">MNFSRFHMLGTLACFAFGTVALAAYARQQEKPQDSDGALVVTGKRDERRLRGGEWNISLSRAYRSGHLGDTSPVGRDRTWKFCLGDADVEPLMRILVGEGRTASSATTTCSPLTIRLGDGRLRGSQSCRGGSMQPVEVETHQGVGSLASRSGGGGGGGSASSATVPAKSSLTVTGRYGRDKLVIDFHDVQEPVFPDKSYLTRPDVLRWSIKGQRVGDCQLEPAPGK</sequence>
<keyword evidence="2" id="KW-0732">Signal</keyword>
<feature type="region of interest" description="Disordered" evidence="1">
    <location>
        <begin position="145"/>
        <end position="168"/>
    </location>
</feature>
<accession>A0A7W6JUW3</accession>
<name>A0A7W6JUW3_9SPHN</name>
<comment type="caution">
    <text evidence="3">The sequence shown here is derived from an EMBL/GenBank/DDBJ whole genome shotgun (WGS) entry which is preliminary data.</text>
</comment>
<dbReference type="EMBL" id="JACIEH010000002">
    <property type="protein sequence ID" value="MBB4098941.1"/>
    <property type="molecule type" value="Genomic_DNA"/>
</dbReference>
<evidence type="ECO:0000313" key="4">
    <source>
        <dbReference type="Proteomes" id="UP000557392"/>
    </source>
</evidence>
<dbReference type="RefSeq" id="WP_183998117.1">
    <property type="nucleotide sequence ID" value="NZ_JACIEH010000002.1"/>
</dbReference>
<proteinExistence type="predicted"/>
<protein>
    <submittedName>
        <fullName evidence="3">Uncharacterized protein</fullName>
    </submittedName>
</protein>
<evidence type="ECO:0000256" key="2">
    <source>
        <dbReference type="SAM" id="SignalP"/>
    </source>
</evidence>
<organism evidence="3 4">
    <name type="scientific">Sphingomonas kyeonggiensis</name>
    <dbReference type="NCBI Taxonomy" id="1268553"/>
    <lineage>
        <taxon>Bacteria</taxon>
        <taxon>Pseudomonadati</taxon>
        <taxon>Pseudomonadota</taxon>
        <taxon>Alphaproteobacteria</taxon>
        <taxon>Sphingomonadales</taxon>
        <taxon>Sphingomonadaceae</taxon>
        <taxon>Sphingomonas</taxon>
    </lineage>
</organism>
<evidence type="ECO:0000256" key="1">
    <source>
        <dbReference type="SAM" id="MobiDB-lite"/>
    </source>
</evidence>
<keyword evidence="4" id="KW-1185">Reference proteome</keyword>
<reference evidence="3 4" key="1">
    <citation type="submission" date="2020-08" db="EMBL/GenBank/DDBJ databases">
        <title>Genomic Encyclopedia of Type Strains, Phase IV (KMG-IV): sequencing the most valuable type-strain genomes for metagenomic binning, comparative biology and taxonomic classification.</title>
        <authorList>
            <person name="Goeker M."/>
        </authorList>
    </citation>
    <scope>NUCLEOTIDE SEQUENCE [LARGE SCALE GENOMIC DNA]</scope>
    <source>
        <strain evidence="3 4">DSM 101806</strain>
    </source>
</reference>
<feature type="signal peptide" evidence="2">
    <location>
        <begin position="1"/>
        <end position="23"/>
    </location>
</feature>